<proteinExistence type="predicted"/>
<evidence type="ECO:0008006" key="3">
    <source>
        <dbReference type="Google" id="ProtNLM"/>
    </source>
</evidence>
<dbReference type="Proteomes" id="UP000034400">
    <property type="component" value="Unassembled WGS sequence"/>
</dbReference>
<comment type="caution">
    <text evidence="1">The sequence shown here is derived from an EMBL/GenBank/DDBJ whole genome shotgun (WGS) entry which is preliminary data.</text>
</comment>
<dbReference type="EMBL" id="LASD01000010">
    <property type="protein sequence ID" value="KKL36558.1"/>
    <property type="molecule type" value="Genomic_DNA"/>
</dbReference>
<dbReference type="AlphaFoldDB" id="A0ABD4AQI8"/>
<name>A0ABD4AQI8_9BURK</name>
<evidence type="ECO:0000313" key="1">
    <source>
        <dbReference type="EMBL" id="KKL36558.1"/>
    </source>
</evidence>
<accession>A0ABD4AQI8</accession>
<organism evidence="1 2">
    <name type="scientific">Burkholderia contaminans LMG 23361</name>
    <dbReference type="NCBI Taxonomy" id="1334628"/>
    <lineage>
        <taxon>Bacteria</taxon>
        <taxon>Pseudomonadati</taxon>
        <taxon>Pseudomonadota</taxon>
        <taxon>Betaproteobacteria</taxon>
        <taxon>Burkholderiales</taxon>
        <taxon>Burkholderiaceae</taxon>
        <taxon>Burkholderia</taxon>
        <taxon>Burkholderia cepacia complex</taxon>
    </lineage>
</organism>
<reference evidence="1 2" key="1">
    <citation type="submission" date="2015-03" db="EMBL/GenBank/DDBJ databases">
        <title>Draft genome sequences of the Burkholderia contaminans strains LMG 23361 and FFH2055 and Burkholderia cenocepacia K56-2.</title>
        <authorList>
            <person name="Bloodworth R.A."/>
            <person name="Selin C."/>
            <person name="Lopez De Volder M.A."/>
            <person name="Degrossi J."/>
            <person name="Drevinek P."/>
            <person name="Galanternik L."/>
            <person name="Cardona S.T."/>
        </authorList>
    </citation>
    <scope>NUCLEOTIDE SEQUENCE [LARGE SCALE GENOMIC DNA]</scope>
    <source>
        <strain evidence="1 2">LMG 23361</strain>
    </source>
</reference>
<sequence length="225" mass="24523">MTILRHYGRILNMENTSNKVAQASGIATGNCGTCKFWGSAKDEPWGKNMGMAKCNNVPMYYDVCEETGFEKPGEDYHAYYVLKPEYKGAKAVALDGSGYRAELLTTADFGCVSYARIEGAKSSSQKLVRSMDGTVTPYDPSQVRSAVDTVTKDEQEMKELGALSLMPVGSEMVDQIAHAIAVRVGRYSGDIVEADYVTNLIEMAIMHVGAGLEPLRDHGKRAGRT</sequence>
<evidence type="ECO:0000313" key="2">
    <source>
        <dbReference type="Proteomes" id="UP000034400"/>
    </source>
</evidence>
<protein>
    <recommendedName>
        <fullName evidence="3">Gp38</fullName>
    </recommendedName>
</protein>
<gene>
    <name evidence="1" type="ORF">WR31_25655</name>
</gene>